<dbReference type="InterPro" id="IPR002937">
    <property type="entry name" value="Amino_oxidase"/>
</dbReference>
<sequence>MFQGRQRVAVIGGGISGLVSAWLIGRDHDVTLFEAAAYAGGHTNTVDLTLDGVTHPVDTGFLVFNERTYPNLIALFSILGVSWHESEMSFSVSIGHGKQEWAGTSLDTVFARRSNLLNPRFLGMLKDILRFNRNSAAWLHNPAMQGISLGQLLDAEGYGTAFRDDYLLPMAAAIWSCPMADVLTFPAATFLQFCINHGLLQLTDRPRWRTVDGGGRAYVQKLLQGIWDIRLKTPVLQVKRSEHGVQVRTAEGAMAFDAVVFATHAPTTLRILGDEASDLERQVLGAVRYNANRAVLHCDPRLLPQRQKVWAAWNYVRGTDAAGRQAVCVSYLINKLQPLPFKQPVIVTLNPLTEPRPQYVLGQFHYEHPLLDQAAVRAQFLLPAMQGQHRTWFAGAWTGYGFHEDGLKSALRVAADFTAQPMLVEV</sequence>
<comment type="caution">
    <text evidence="2">The sequence shown here is derived from an EMBL/GenBank/DDBJ whole genome shotgun (WGS) entry which is preliminary data.</text>
</comment>
<dbReference type="Gene3D" id="3.50.50.60">
    <property type="entry name" value="FAD/NAD(P)-binding domain"/>
    <property type="match status" value="1"/>
</dbReference>
<dbReference type="InterPro" id="IPR050464">
    <property type="entry name" value="Zeta_carotene_desat/Oxidored"/>
</dbReference>
<dbReference type="Pfam" id="PF01593">
    <property type="entry name" value="Amino_oxidase"/>
    <property type="match status" value="1"/>
</dbReference>
<dbReference type="Gene3D" id="1.10.405.20">
    <property type="match status" value="1"/>
</dbReference>
<dbReference type="InterPro" id="IPR036188">
    <property type="entry name" value="FAD/NAD-bd_sf"/>
</dbReference>
<feature type="domain" description="Amine oxidase" evidence="1">
    <location>
        <begin position="15"/>
        <end position="416"/>
    </location>
</feature>
<dbReference type="Gene3D" id="3.30.70.1990">
    <property type="match status" value="1"/>
</dbReference>
<gene>
    <name evidence="2" type="ORF">GCM10010970_19100</name>
</gene>
<dbReference type="Proteomes" id="UP000637267">
    <property type="component" value="Unassembled WGS sequence"/>
</dbReference>
<evidence type="ECO:0000313" key="2">
    <source>
        <dbReference type="EMBL" id="GGP21158.1"/>
    </source>
</evidence>
<dbReference type="RefSeq" id="WP_188704113.1">
    <property type="nucleotide sequence ID" value="NZ_BMLX01000002.1"/>
</dbReference>
<organism evidence="2 3">
    <name type="scientific">Silvimonas iriomotensis</name>
    <dbReference type="NCBI Taxonomy" id="449662"/>
    <lineage>
        <taxon>Bacteria</taxon>
        <taxon>Pseudomonadati</taxon>
        <taxon>Pseudomonadota</taxon>
        <taxon>Betaproteobacteria</taxon>
        <taxon>Neisseriales</taxon>
        <taxon>Chitinibacteraceae</taxon>
        <taxon>Silvimonas</taxon>
    </lineage>
</organism>
<dbReference type="EMBL" id="BMLX01000002">
    <property type="protein sequence ID" value="GGP21158.1"/>
    <property type="molecule type" value="Genomic_DNA"/>
</dbReference>
<dbReference type="PANTHER" id="PTHR42923:SF17">
    <property type="entry name" value="AMINE OXIDASE DOMAIN-CONTAINING PROTEIN"/>
    <property type="match status" value="1"/>
</dbReference>
<keyword evidence="3" id="KW-1185">Reference proteome</keyword>
<dbReference type="SUPFAM" id="SSF51905">
    <property type="entry name" value="FAD/NAD(P)-binding domain"/>
    <property type="match status" value="1"/>
</dbReference>
<evidence type="ECO:0000313" key="3">
    <source>
        <dbReference type="Proteomes" id="UP000637267"/>
    </source>
</evidence>
<evidence type="ECO:0000259" key="1">
    <source>
        <dbReference type="Pfam" id="PF01593"/>
    </source>
</evidence>
<accession>A0ABQ2P9F3</accession>
<name>A0ABQ2P9F3_9NEIS</name>
<reference evidence="3" key="1">
    <citation type="journal article" date="2019" name="Int. J. Syst. Evol. Microbiol.">
        <title>The Global Catalogue of Microorganisms (GCM) 10K type strain sequencing project: providing services to taxonomists for standard genome sequencing and annotation.</title>
        <authorList>
            <consortium name="The Broad Institute Genomics Platform"/>
            <consortium name="The Broad Institute Genome Sequencing Center for Infectious Disease"/>
            <person name="Wu L."/>
            <person name="Ma J."/>
        </authorList>
    </citation>
    <scope>NUCLEOTIDE SEQUENCE [LARGE SCALE GENOMIC DNA]</scope>
    <source>
        <strain evidence="3">CGMCC 1.8859</strain>
    </source>
</reference>
<protein>
    <submittedName>
        <fullName evidence="2">NAD/FAD-binding protein</fullName>
    </submittedName>
</protein>
<dbReference type="PANTHER" id="PTHR42923">
    <property type="entry name" value="PROTOPORPHYRINOGEN OXIDASE"/>
    <property type="match status" value="1"/>
</dbReference>
<proteinExistence type="predicted"/>